<dbReference type="Proteomes" id="UP000198558">
    <property type="component" value="Unassembled WGS sequence"/>
</dbReference>
<accession>A0A1I0GBM2</accession>
<dbReference type="EMBL" id="FOIN01000028">
    <property type="protein sequence ID" value="SET68299.1"/>
    <property type="molecule type" value="Genomic_DNA"/>
</dbReference>
<dbReference type="InterPro" id="IPR003497">
    <property type="entry name" value="BRO_N_domain"/>
</dbReference>
<keyword evidence="4" id="KW-1185">Reference proteome</keyword>
<dbReference type="RefSeq" id="WP_092355085.1">
    <property type="nucleotide sequence ID" value="NZ_FOIN01000028.1"/>
</dbReference>
<dbReference type="GeneID" id="78288945"/>
<dbReference type="OrthoDB" id="9812611at2"/>
<name>A0A1I0GBM2_9FIRM</name>
<feature type="domain" description="Bro-N" evidence="2">
    <location>
        <begin position="10"/>
        <end position="125"/>
    </location>
</feature>
<feature type="coiled-coil region" evidence="1">
    <location>
        <begin position="144"/>
        <end position="174"/>
    </location>
</feature>
<evidence type="ECO:0000313" key="3">
    <source>
        <dbReference type="EMBL" id="SET68299.1"/>
    </source>
</evidence>
<dbReference type="InterPro" id="IPR005039">
    <property type="entry name" value="Ant_C"/>
</dbReference>
<evidence type="ECO:0000256" key="1">
    <source>
        <dbReference type="SAM" id="Coils"/>
    </source>
</evidence>
<organism evidence="3 4">
    <name type="scientific">Thomasclavelia cocleata</name>
    <dbReference type="NCBI Taxonomy" id="69824"/>
    <lineage>
        <taxon>Bacteria</taxon>
        <taxon>Bacillati</taxon>
        <taxon>Bacillota</taxon>
        <taxon>Erysipelotrichia</taxon>
        <taxon>Erysipelotrichales</taxon>
        <taxon>Coprobacillaceae</taxon>
        <taxon>Thomasclavelia</taxon>
    </lineage>
</organism>
<dbReference type="PROSITE" id="PS51750">
    <property type="entry name" value="BRO_N"/>
    <property type="match status" value="1"/>
</dbReference>
<keyword evidence="1" id="KW-0175">Coiled coil</keyword>
<dbReference type="AlphaFoldDB" id="A0A1I0GBM2"/>
<dbReference type="PANTHER" id="PTHR36180:SF2">
    <property type="entry name" value="BRO FAMILY PROTEIN"/>
    <property type="match status" value="1"/>
</dbReference>
<protein>
    <submittedName>
        <fullName evidence="3">Prophage antirepressor</fullName>
    </submittedName>
</protein>
<evidence type="ECO:0000313" key="4">
    <source>
        <dbReference type="Proteomes" id="UP000198558"/>
    </source>
</evidence>
<reference evidence="4" key="1">
    <citation type="submission" date="2016-10" db="EMBL/GenBank/DDBJ databases">
        <authorList>
            <person name="Varghese N."/>
            <person name="Submissions S."/>
        </authorList>
    </citation>
    <scope>NUCLEOTIDE SEQUENCE [LARGE SCALE GENOMIC DNA]</scope>
    <source>
        <strain evidence="4">DSM 1551</strain>
    </source>
</reference>
<proteinExistence type="predicted"/>
<gene>
    <name evidence="3" type="ORF">SAMN04489758_1287</name>
</gene>
<dbReference type="SMART" id="SM01040">
    <property type="entry name" value="Bro-N"/>
    <property type="match status" value="1"/>
</dbReference>
<dbReference type="PANTHER" id="PTHR36180">
    <property type="entry name" value="DNA-BINDING PROTEIN-RELATED-RELATED"/>
    <property type="match status" value="1"/>
</dbReference>
<dbReference type="GO" id="GO:0003677">
    <property type="term" value="F:DNA binding"/>
    <property type="evidence" value="ECO:0007669"/>
    <property type="project" value="InterPro"/>
</dbReference>
<dbReference type="Pfam" id="PF02498">
    <property type="entry name" value="Bro-N"/>
    <property type="match status" value="1"/>
</dbReference>
<dbReference type="Pfam" id="PF03374">
    <property type="entry name" value="ANT"/>
    <property type="match status" value="1"/>
</dbReference>
<sequence length="281" mass="32262">MNEIVIKNKENEIFNFEFEGHQIRSILIDGDPWFVGKDLAEALEYTDPISAMRKLDKDDKISTLGNDSLSSNIFYGNNNKRAYPTLINEPGMYSLIMGSKLQTDNVTRFKKWITHDVLPSIRKHGGYIYGQENMTDDEIMSRALIVANSKLIALEEKNERLKNENVEKTSLMELLQGSKDRYLASEIAQCYGMSAISFNKLLNQFKIQKKVGGVWTLTKQYEGSEEEYMISTFKNMWENKEIVGKRKFNAWTKDGVLFIYKTLKEHGIVPTIENAITVVEG</sequence>
<evidence type="ECO:0000259" key="2">
    <source>
        <dbReference type="PROSITE" id="PS51750"/>
    </source>
</evidence>